<keyword evidence="2 8" id="KW-0645">Protease</keyword>
<keyword evidence="4" id="KW-0118">Viral capsid assembly</keyword>
<reference evidence="8" key="1">
    <citation type="submission" date="2020-04" db="EMBL/GenBank/DDBJ databases">
        <authorList>
            <person name="Chiriac C."/>
            <person name="Salcher M."/>
            <person name="Ghai R."/>
            <person name="Kavagutti S V."/>
        </authorList>
    </citation>
    <scope>NUCLEOTIDE SEQUENCE</scope>
</reference>
<dbReference type="GO" id="GO:0006508">
    <property type="term" value="P:proteolysis"/>
    <property type="evidence" value="ECO:0007669"/>
    <property type="project" value="UniProtKB-KW"/>
</dbReference>
<evidence type="ECO:0000256" key="4">
    <source>
        <dbReference type="ARBA" id="ARBA00022950"/>
    </source>
</evidence>
<dbReference type="Pfam" id="PF25209">
    <property type="entry name" value="Phage_capsid_4"/>
    <property type="match status" value="1"/>
</dbReference>
<dbReference type="EMBL" id="LR796753">
    <property type="protein sequence ID" value="CAB4163220.1"/>
    <property type="molecule type" value="Genomic_DNA"/>
</dbReference>
<evidence type="ECO:0000256" key="3">
    <source>
        <dbReference type="ARBA" id="ARBA00022801"/>
    </source>
</evidence>
<dbReference type="InterPro" id="IPR054613">
    <property type="entry name" value="Peptidase_S78_dom"/>
</dbReference>
<dbReference type="GO" id="GO:0046797">
    <property type="term" value="P:viral procapsid maturation"/>
    <property type="evidence" value="ECO:0007669"/>
    <property type="project" value="UniProtKB-KW"/>
</dbReference>
<gene>
    <name evidence="8" type="ORF">UFOVP802_11</name>
</gene>
<proteinExistence type="predicted"/>
<keyword evidence="5" id="KW-1273">Viral capsid maturation</keyword>
<keyword evidence="1" id="KW-1188">Viral release from host cell</keyword>
<protein>
    <submittedName>
        <fullName evidence="8">Prohead protease</fullName>
    </submittedName>
</protein>
<evidence type="ECO:0000256" key="5">
    <source>
        <dbReference type="ARBA" id="ARBA00023045"/>
    </source>
</evidence>
<sequence length="527" mass="55241">MDNIKLEPVEISFSIKVSATDFPKREIAGRIVTWNETGSTSAGDTAFLPGSITFSDKTKLLLEHRRESPIGFLKSYKVTDSGIDAVFSVGSTTAGNDALIEASSGLRDGFSVGVVAQKYKNIDGILTISASLLKEVSLVTDPAIASALVSVAASENENSDSDSGATETDAPSNPSNEGENEVETTPTVQDAPAETVEASKVVNLGHVPLHYTKPRSPVVDMGSWVEHSIKASLNPNSDSAIFVAAANDDLGTTNPGFNPTRQLTEIVNGLSNSTRGAIDAISRGNLPDAGLEFQIPKITQVAVVDPVAEAGAVTNTNVTSEYISVPISRYAGRNVLTQEIIDRSSPAFFNELLMIMASAMALSQTTAAATQIKADSTAASTAQPLTAAGLIAYVAEANAAVYAGTQKFARNLLVSPAQWAKIMGYNSSGIPLFNAYQPMNQAGLVTGQSQVGAVLGLNFYVDNSGVFTGTADESMVVLEPGAFTWYESPNFRLDVNKPSDGTVEISLNSYGAIATKLGAGGQLFNFT</sequence>
<evidence type="ECO:0000259" key="7">
    <source>
        <dbReference type="Pfam" id="PF04586"/>
    </source>
</evidence>
<feature type="domain" description="Prohead serine protease" evidence="7">
    <location>
        <begin position="16"/>
        <end position="159"/>
    </location>
</feature>
<dbReference type="SUPFAM" id="SSF56563">
    <property type="entry name" value="Major capsid protein gp5"/>
    <property type="match status" value="1"/>
</dbReference>
<dbReference type="Pfam" id="PF04586">
    <property type="entry name" value="Peptidase_S78"/>
    <property type="match status" value="1"/>
</dbReference>
<evidence type="ECO:0000256" key="2">
    <source>
        <dbReference type="ARBA" id="ARBA00022670"/>
    </source>
</evidence>
<accession>A0A6J5NU29</accession>
<evidence type="ECO:0000313" key="8">
    <source>
        <dbReference type="EMBL" id="CAB4163220.1"/>
    </source>
</evidence>
<organism evidence="8">
    <name type="scientific">uncultured Caudovirales phage</name>
    <dbReference type="NCBI Taxonomy" id="2100421"/>
    <lineage>
        <taxon>Viruses</taxon>
        <taxon>Duplodnaviria</taxon>
        <taxon>Heunggongvirae</taxon>
        <taxon>Uroviricota</taxon>
        <taxon>Caudoviricetes</taxon>
        <taxon>Peduoviridae</taxon>
        <taxon>Maltschvirus</taxon>
        <taxon>Maltschvirus maltsch</taxon>
    </lineage>
</organism>
<name>A0A6J5NU29_9CAUD</name>
<keyword evidence="3" id="KW-0378">Hydrolase</keyword>
<dbReference type="GO" id="GO:0008233">
    <property type="term" value="F:peptidase activity"/>
    <property type="evidence" value="ECO:0007669"/>
    <property type="project" value="UniProtKB-KW"/>
</dbReference>
<evidence type="ECO:0000256" key="1">
    <source>
        <dbReference type="ARBA" id="ARBA00022612"/>
    </source>
</evidence>
<feature type="compositionally biased region" description="Polar residues" evidence="6">
    <location>
        <begin position="161"/>
        <end position="188"/>
    </location>
</feature>
<evidence type="ECO:0000256" key="6">
    <source>
        <dbReference type="SAM" id="MobiDB-lite"/>
    </source>
</evidence>
<feature type="region of interest" description="Disordered" evidence="6">
    <location>
        <begin position="155"/>
        <end position="193"/>
    </location>
</feature>